<dbReference type="CDD" id="cd07516">
    <property type="entry name" value="HAD_Pase"/>
    <property type="match status" value="1"/>
</dbReference>
<dbReference type="AlphaFoldDB" id="A0A1B2E574"/>
<keyword evidence="1" id="KW-0378">Hydrolase</keyword>
<dbReference type="Proteomes" id="UP000189059">
    <property type="component" value="Unassembled WGS sequence"/>
</dbReference>
<evidence type="ECO:0000313" key="1">
    <source>
        <dbReference type="EMBL" id="ANY75120.1"/>
    </source>
</evidence>
<evidence type="ECO:0000313" key="2">
    <source>
        <dbReference type="EMBL" id="OOC62714.1"/>
    </source>
</evidence>
<dbReference type="KEGG" id="pib:BBD41_22515"/>
<dbReference type="InterPro" id="IPR000150">
    <property type="entry name" value="Cof"/>
</dbReference>
<dbReference type="Gene3D" id="3.40.50.1000">
    <property type="entry name" value="HAD superfamily/HAD-like"/>
    <property type="match status" value="1"/>
</dbReference>
<organism evidence="1">
    <name type="scientific">Paenibacillus ihbetae</name>
    <dbReference type="NCBI Taxonomy" id="1870820"/>
    <lineage>
        <taxon>Bacteria</taxon>
        <taxon>Bacillati</taxon>
        <taxon>Bacillota</taxon>
        <taxon>Bacilli</taxon>
        <taxon>Bacillales</taxon>
        <taxon>Paenibacillaceae</taxon>
        <taxon>Paenibacillus</taxon>
    </lineage>
</organism>
<dbReference type="RefSeq" id="WP_077567487.1">
    <property type="nucleotide sequence ID" value="NZ_CP016809.1"/>
</dbReference>
<reference evidence="1" key="1">
    <citation type="submission" date="2016-08" db="EMBL/GenBank/DDBJ databases">
        <title>Complete Genome Seqeunce of Paenibacillus sp. nov. IHBB 9852 from high altitute lake of Indian trans-Himalayas.</title>
        <authorList>
            <person name="Kiran S."/>
            <person name="Swarnkar M.K."/>
            <person name="Rana A."/>
            <person name="Tewari R."/>
            <person name="Gulati A."/>
        </authorList>
    </citation>
    <scope>NUCLEOTIDE SEQUENCE [LARGE SCALE GENOMIC DNA]</scope>
    <source>
        <strain evidence="1">IHBB 9852</strain>
    </source>
</reference>
<evidence type="ECO:0000313" key="3">
    <source>
        <dbReference type="Proteomes" id="UP000189059"/>
    </source>
</evidence>
<keyword evidence="3" id="KW-1185">Reference proteome</keyword>
<dbReference type="InterPro" id="IPR036412">
    <property type="entry name" value="HAD-like_sf"/>
</dbReference>
<protein>
    <submittedName>
        <fullName evidence="1">Hydrolase</fullName>
    </submittedName>
</protein>
<name>A0A1B2E574_9BACL</name>
<dbReference type="Gene3D" id="3.30.1240.10">
    <property type="match status" value="1"/>
</dbReference>
<proteinExistence type="predicted"/>
<dbReference type="SFLD" id="SFLDS00003">
    <property type="entry name" value="Haloacid_Dehalogenase"/>
    <property type="match status" value="1"/>
</dbReference>
<accession>A0A1B2E574</accession>
<dbReference type="GO" id="GO:0000287">
    <property type="term" value="F:magnesium ion binding"/>
    <property type="evidence" value="ECO:0007669"/>
    <property type="project" value="TreeGrafter"/>
</dbReference>
<dbReference type="Pfam" id="PF08282">
    <property type="entry name" value="Hydrolase_3"/>
    <property type="match status" value="1"/>
</dbReference>
<sequence>MAYKLVALDVDGTLLNDEHEITEVTRNTVMEAARQGIEIVLCTGRGPLNSIPFMESMGLGGYVISHNGAATVEVETKRIVHQFGMEQAELDPFMAYCRERGVHFDINTAFEMYVDNVEELAGPVRHMYENYLMMPSNLPAWEELPDPVVKFTAFGEPGDMDAVLKDWSTWTMTLNMLRSGEYFIDLMHAEASKGNALKQLAAKRGYRQDEVLAIGNYYNDITMLTFAGMGIAMDNSPVEVKAAANAVTASNNEDGVHEALVKYCLS</sequence>
<dbReference type="GO" id="GO:0005829">
    <property type="term" value="C:cytosol"/>
    <property type="evidence" value="ECO:0007669"/>
    <property type="project" value="TreeGrafter"/>
</dbReference>
<dbReference type="NCBIfam" id="TIGR00099">
    <property type="entry name" value="Cof-subfamily"/>
    <property type="match status" value="1"/>
</dbReference>
<gene>
    <name evidence="2" type="ORF">BBD40_13120</name>
    <name evidence="1" type="ORF">BBD41_22515</name>
</gene>
<dbReference type="InterPro" id="IPR023214">
    <property type="entry name" value="HAD_sf"/>
</dbReference>
<dbReference type="GO" id="GO:0016791">
    <property type="term" value="F:phosphatase activity"/>
    <property type="evidence" value="ECO:0007669"/>
    <property type="project" value="TreeGrafter"/>
</dbReference>
<dbReference type="EMBL" id="MRVI01000001">
    <property type="protein sequence ID" value="OOC62714.1"/>
    <property type="molecule type" value="Genomic_DNA"/>
</dbReference>
<dbReference type="PROSITE" id="PS01228">
    <property type="entry name" value="COF_1"/>
    <property type="match status" value="1"/>
</dbReference>
<dbReference type="EMBL" id="CP016809">
    <property type="protein sequence ID" value="ANY75120.1"/>
    <property type="molecule type" value="Genomic_DNA"/>
</dbReference>
<dbReference type="SFLD" id="SFLDG01140">
    <property type="entry name" value="C2.B:_Phosphomannomutase_and_P"/>
    <property type="match status" value="1"/>
</dbReference>
<dbReference type="SUPFAM" id="SSF56784">
    <property type="entry name" value="HAD-like"/>
    <property type="match status" value="1"/>
</dbReference>
<dbReference type="PANTHER" id="PTHR10000:SF8">
    <property type="entry name" value="HAD SUPERFAMILY HYDROLASE-LIKE, TYPE 3"/>
    <property type="match status" value="1"/>
</dbReference>
<dbReference type="OrthoDB" id="9790031at2"/>
<dbReference type="PANTHER" id="PTHR10000">
    <property type="entry name" value="PHOSPHOSERINE PHOSPHATASE"/>
    <property type="match status" value="1"/>
</dbReference>
<reference evidence="2 3" key="2">
    <citation type="submission" date="2016-12" db="EMBL/GenBank/DDBJ databases">
        <title>Genome sequencing and description of Paenibacillus sp. nov. from high altitude lake in the Indian Trans- Himalayas.</title>
        <authorList>
            <person name="Kiran S."/>
            <person name="Swarnkar M.K."/>
            <person name="Rana A."/>
            <person name="Tewari R."/>
            <person name="Gulati A."/>
        </authorList>
    </citation>
    <scope>NUCLEOTIDE SEQUENCE [LARGE SCALE GENOMIC DNA]</scope>
    <source>
        <strain evidence="2 3">IHBB 9951</strain>
    </source>
</reference>